<dbReference type="Proteomes" id="UP000274097">
    <property type="component" value="Unassembled WGS sequence"/>
</dbReference>
<proteinExistence type="predicted"/>
<dbReference type="NCBIfam" id="TIGR03016">
    <property type="entry name" value="pepcterm_hypo_1"/>
    <property type="match status" value="1"/>
</dbReference>
<dbReference type="InterPro" id="IPR017467">
    <property type="entry name" value="CHP03016_PEP-CTERM"/>
</dbReference>
<evidence type="ECO:0000313" key="3">
    <source>
        <dbReference type="EMBL" id="RMI17135.1"/>
    </source>
</evidence>
<reference evidence="2 5" key="1">
    <citation type="submission" date="2018-09" db="EMBL/GenBank/DDBJ databases">
        <title>Roseomonas sp. nov., isolated from feces of Tibetan antelopes in the Qinghai-Tibet plateau, China.</title>
        <authorList>
            <person name="Tian Z."/>
        </authorList>
    </citation>
    <scope>NUCLEOTIDE SEQUENCE [LARGE SCALE GENOMIC DNA]</scope>
    <source>
        <strain evidence="3 4">Z23</strain>
        <strain evidence="2 5">Z24</strain>
    </source>
</reference>
<dbReference type="AlphaFoldDB" id="A0A3A9JMK2"/>
<evidence type="ECO:0000256" key="1">
    <source>
        <dbReference type="SAM" id="MobiDB-lite"/>
    </source>
</evidence>
<name>A0A3A9JMK2_9PROT</name>
<keyword evidence="4" id="KW-1185">Reference proteome</keyword>
<dbReference type="InParanoid" id="A0A3A9JMK2"/>
<feature type="compositionally biased region" description="Low complexity" evidence="1">
    <location>
        <begin position="70"/>
        <end position="81"/>
    </location>
</feature>
<evidence type="ECO:0000313" key="4">
    <source>
        <dbReference type="Proteomes" id="UP000274097"/>
    </source>
</evidence>
<dbReference type="Proteomes" id="UP000278036">
    <property type="component" value="Unassembled WGS sequence"/>
</dbReference>
<accession>A0A3A9JMK2</accession>
<protein>
    <submittedName>
        <fullName evidence="2">TIGR03016 family PEP-CTERM system-associated outer membrane protein</fullName>
    </submittedName>
</protein>
<gene>
    <name evidence="2" type="ORF">D6Z83_23035</name>
    <name evidence="3" type="ORF">EBE87_23925</name>
</gene>
<organism evidence="2 5">
    <name type="scientific">Teichococcus wenyumeiae</name>
    <dbReference type="NCBI Taxonomy" id="2478470"/>
    <lineage>
        <taxon>Bacteria</taxon>
        <taxon>Pseudomonadati</taxon>
        <taxon>Pseudomonadota</taxon>
        <taxon>Alphaproteobacteria</taxon>
        <taxon>Acetobacterales</taxon>
        <taxon>Roseomonadaceae</taxon>
        <taxon>Roseomonas</taxon>
    </lineage>
</organism>
<evidence type="ECO:0000313" key="5">
    <source>
        <dbReference type="Proteomes" id="UP000278036"/>
    </source>
</evidence>
<evidence type="ECO:0000313" key="2">
    <source>
        <dbReference type="EMBL" id="RKK01808.1"/>
    </source>
</evidence>
<comment type="caution">
    <text evidence="2">The sequence shown here is derived from an EMBL/GenBank/DDBJ whole genome shotgun (WGS) entry which is preliminary data.</text>
</comment>
<sequence length="587" mass="62138">MTASVPMATTARAMRSEAGRLGGGIGALAVLSLAALSAVPAAAQVPPLPGTSVPASSPSDGIPLGDDIGSGEAAGVSEGGSAAPWAEAGPVRLGTLGFPYTALATPDASTRGWSFTPSLGLELEATDNLYATRRNRKADFITRLQPGLLFTVDTARLQGVFNYQPELELHAAQGSQNGIDHFLNGQLLLTVVPNAVYVDLRGSAGVQAAGGGYAPTVGETGSRRENDVQTSSFQISPYVVHRFGGTATVQAGYALQHVSQSLQDGADVAVTPTGQRYFSNQDFTAHEFYGTVRSGEDFGRLALEGQAVATEYDGTGVLDNAYRRNVSVESRFAINRFFSVLGEVGYEWLRYSGFPPFQVSDTIWSGGARLTFSDESFITARYGHRDGFDSARVDAALTLGGRTRFYANYAERLTTGAQRAADLLTTTTLDELGNPVDTATGAPLAQPFSNSFLGVQSSLTRLRTASASISQDWGRDTFILTVSYERQRPIATEFGTVPTRQSGTSGSLTWAHDLTPFTSAVSYVQYGTLKTPARGSGDVFTASLALVTQLRPGLAATLQYMLTNRSDDFSGGRATQNVILAGLRQTF</sequence>
<dbReference type="EMBL" id="RAQU01000216">
    <property type="protein sequence ID" value="RKK01808.1"/>
    <property type="molecule type" value="Genomic_DNA"/>
</dbReference>
<feature type="region of interest" description="Disordered" evidence="1">
    <location>
        <begin position="50"/>
        <end position="81"/>
    </location>
</feature>
<dbReference type="EMBL" id="RFLX01000037">
    <property type="protein sequence ID" value="RMI17135.1"/>
    <property type="molecule type" value="Genomic_DNA"/>
</dbReference>